<proteinExistence type="predicted"/>
<evidence type="ECO:0000313" key="1">
    <source>
        <dbReference type="EMBL" id="SEK63374.1"/>
    </source>
</evidence>
<evidence type="ECO:0000313" key="2">
    <source>
        <dbReference type="Proteomes" id="UP000198620"/>
    </source>
</evidence>
<accession>A0A1H7IM28</accession>
<organism evidence="1 2">
    <name type="scientific">Nitrosovibrio tenuis</name>
    <dbReference type="NCBI Taxonomy" id="1233"/>
    <lineage>
        <taxon>Bacteria</taxon>
        <taxon>Pseudomonadati</taxon>
        <taxon>Pseudomonadota</taxon>
        <taxon>Betaproteobacteria</taxon>
        <taxon>Nitrosomonadales</taxon>
        <taxon>Nitrosomonadaceae</taxon>
        <taxon>Nitrosovibrio</taxon>
    </lineage>
</organism>
<protein>
    <submittedName>
        <fullName evidence="1">Uncharacterized protein</fullName>
    </submittedName>
</protein>
<sequence>MKRISIGKDRGCATQVLTHTRPSHIGIRCINTLAIDPWLTILPVDIFTQELQVKFLRS</sequence>
<reference evidence="1 2" key="1">
    <citation type="submission" date="2016-10" db="EMBL/GenBank/DDBJ databases">
        <authorList>
            <person name="de Groot N.N."/>
        </authorList>
    </citation>
    <scope>NUCLEOTIDE SEQUENCE [LARGE SCALE GENOMIC DNA]</scope>
    <source>
        <strain evidence="1 2">Nv1</strain>
    </source>
</reference>
<gene>
    <name evidence="1" type="ORF">SAMN05216387_102221</name>
</gene>
<dbReference type="EMBL" id="FOBH01000002">
    <property type="protein sequence ID" value="SEK63374.1"/>
    <property type="molecule type" value="Genomic_DNA"/>
</dbReference>
<dbReference type="Proteomes" id="UP000198620">
    <property type="component" value="Unassembled WGS sequence"/>
</dbReference>
<name>A0A1H7IM28_9PROT</name>
<dbReference type="AlphaFoldDB" id="A0A1H7IM28"/>
<keyword evidence="2" id="KW-1185">Reference proteome</keyword>